<accession>A0A543DJV9</accession>
<dbReference type="PROSITE" id="PS50011">
    <property type="entry name" value="PROTEIN_KINASE_DOM"/>
    <property type="match status" value="1"/>
</dbReference>
<dbReference type="EMBL" id="VFPA01000003">
    <property type="protein sequence ID" value="TQM09624.1"/>
    <property type="molecule type" value="Genomic_DNA"/>
</dbReference>
<dbReference type="PANTHER" id="PTHR43289">
    <property type="entry name" value="MITOGEN-ACTIVATED PROTEIN KINASE KINASE KINASE 20-RELATED"/>
    <property type="match status" value="1"/>
</dbReference>
<dbReference type="InterPro" id="IPR000719">
    <property type="entry name" value="Prot_kinase_dom"/>
</dbReference>
<evidence type="ECO:0000256" key="1">
    <source>
        <dbReference type="ARBA" id="ARBA00012513"/>
    </source>
</evidence>
<sequence length="291" mass="31270">MLIADRYEIEDLPVGRGGMGAVHHGLDTHLGRRVAVKFLHLPSGSDEQRRRFVREARILARLEHPGAPILYDLGTHEHRLFQVMQFVDGVTVADVVAEHGPLPPAWVAAIGAQAAAVLTAAHELSIVHRDLTPSNLMLRPDGGVVVLDFGLAVLAGAVRFTRMGQMFGSPSYMAPEQIQHGVADARTDLYALGCVLHELLTGVQLFGGGTAFTIFERQVREPPAPLPAAPAALDRLVQDLLAKDPTDRPADAAVLHDRLAPLAVDLPPLPGFLAPDAGPGRRYAGVWSRTP</sequence>
<keyword evidence="4 7" id="KW-0547">Nucleotide-binding</keyword>
<evidence type="ECO:0000256" key="7">
    <source>
        <dbReference type="PROSITE-ProRule" id="PRU10141"/>
    </source>
</evidence>
<evidence type="ECO:0000259" key="8">
    <source>
        <dbReference type="PROSITE" id="PS50011"/>
    </source>
</evidence>
<reference evidence="9 10" key="1">
    <citation type="submission" date="2019-06" db="EMBL/GenBank/DDBJ databases">
        <title>Sequencing the genomes of 1000 actinobacteria strains.</title>
        <authorList>
            <person name="Klenk H.-P."/>
        </authorList>
    </citation>
    <scope>NUCLEOTIDE SEQUENCE [LARGE SCALE GENOMIC DNA]</scope>
    <source>
        <strain evidence="9 10">DSM 45301</strain>
    </source>
</reference>
<feature type="domain" description="Protein kinase" evidence="8">
    <location>
        <begin position="8"/>
        <end position="259"/>
    </location>
</feature>
<dbReference type="Gene3D" id="1.10.510.10">
    <property type="entry name" value="Transferase(Phosphotransferase) domain 1"/>
    <property type="match status" value="1"/>
</dbReference>
<keyword evidence="10" id="KW-1185">Reference proteome</keyword>
<proteinExistence type="predicted"/>
<dbReference type="CDD" id="cd14014">
    <property type="entry name" value="STKc_PknB_like"/>
    <property type="match status" value="1"/>
</dbReference>
<feature type="binding site" evidence="7">
    <location>
        <position position="37"/>
    </location>
    <ligand>
        <name>ATP</name>
        <dbReference type="ChEBI" id="CHEBI:30616"/>
    </ligand>
</feature>
<dbReference type="PROSITE" id="PS00109">
    <property type="entry name" value="PROTEIN_KINASE_TYR"/>
    <property type="match status" value="1"/>
</dbReference>
<dbReference type="Gene3D" id="3.30.200.20">
    <property type="entry name" value="Phosphorylase Kinase, domain 1"/>
    <property type="match status" value="1"/>
</dbReference>
<dbReference type="PANTHER" id="PTHR43289:SF6">
    <property type="entry name" value="SERINE_THREONINE-PROTEIN KINASE NEKL-3"/>
    <property type="match status" value="1"/>
</dbReference>
<gene>
    <name evidence="9" type="ORF">FB558_5387</name>
</gene>
<keyword evidence="6 7" id="KW-0067">ATP-binding</keyword>
<keyword evidence="2 9" id="KW-0723">Serine/threonine-protein kinase</keyword>
<evidence type="ECO:0000256" key="5">
    <source>
        <dbReference type="ARBA" id="ARBA00022777"/>
    </source>
</evidence>
<dbReference type="InterPro" id="IPR017441">
    <property type="entry name" value="Protein_kinase_ATP_BS"/>
</dbReference>
<keyword evidence="3" id="KW-0808">Transferase</keyword>
<evidence type="ECO:0000313" key="10">
    <source>
        <dbReference type="Proteomes" id="UP000315677"/>
    </source>
</evidence>
<dbReference type="SUPFAM" id="SSF56112">
    <property type="entry name" value="Protein kinase-like (PK-like)"/>
    <property type="match status" value="1"/>
</dbReference>
<keyword evidence="5 9" id="KW-0418">Kinase</keyword>
<protein>
    <recommendedName>
        <fullName evidence="1">non-specific serine/threonine protein kinase</fullName>
        <ecNumber evidence="1">2.7.11.1</ecNumber>
    </recommendedName>
</protein>
<dbReference type="AlphaFoldDB" id="A0A543DJV9"/>
<evidence type="ECO:0000256" key="6">
    <source>
        <dbReference type="ARBA" id="ARBA00022840"/>
    </source>
</evidence>
<evidence type="ECO:0000256" key="3">
    <source>
        <dbReference type="ARBA" id="ARBA00022679"/>
    </source>
</evidence>
<dbReference type="GO" id="GO:0005524">
    <property type="term" value="F:ATP binding"/>
    <property type="evidence" value="ECO:0007669"/>
    <property type="project" value="UniProtKB-UniRule"/>
</dbReference>
<dbReference type="RefSeq" id="WP_142057925.1">
    <property type="nucleotide sequence ID" value="NZ_VFPA01000003.1"/>
</dbReference>
<evidence type="ECO:0000313" key="9">
    <source>
        <dbReference type="EMBL" id="TQM09624.1"/>
    </source>
</evidence>
<comment type="caution">
    <text evidence="9">The sequence shown here is derived from an EMBL/GenBank/DDBJ whole genome shotgun (WGS) entry which is preliminary data.</text>
</comment>
<name>A0A543DJV9_9PSEU</name>
<dbReference type="EC" id="2.7.11.1" evidence="1"/>
<dbReference type="OrthoDB" id="9762169at2"/>
<dbReference type="Pfam" id="PF00069">
    <property type="entry name" value="Pkinase"/>
    <property type="match status" value="1"/>
</dbReference>
<dbReference type="Proteomes" id="UP000315677">
    <property type="component" value="Unassembled WGS sequence"/>
</dbReference>
<dbReference type="GO" id="GO:0004674">
    <property type="term" value="F:protein serine/threonine kinase activity"/>
    <property type="evidence" value="ECO:0007669"/>
    <property type="project" value="UniProtKB-KW"/>
</dbReference>
<dbReference type="PROSITE" id="PS00107">
    <property type="entry name" value="PROTEIN_KINASE_ATP"/>
    <property type="match status" value="1"/>
</dbReference>
<evidence type="ECO:0000256" key="2">
    <source>
        <dbReference type="ARBA" id="ARBA00022527"/>
    </source>
</evidence>
<evidence type="ECO:0000256" key="4">
    <source>
        <dbReference type="ARBA" id="ARBA00022741"/>
    </source>
</evidence>
<dbReference type="InterPro" id="IPR011009">
    <property type="entry name" value="Kinase-like_dom_sf"/>
</dbReference>
<organism evidence="9 10">
    <name type="scientific">Pseudonocardia kunmingensis</name>
    <dbReference type="NCBI Taxonomy" id="630975"/>
    <lineage>
        <taxon>Bacteria</taxon>
        <taxon>Bacillati</taxon>
        <taxon>Actinomycetota</taxon>
        <taxon>Actinomycetes</taxon>
        <taxon>Pseudonocardiales</taxon>
        <taxon>Pseudonocardiaceae</taxon>
        <taxon>Pseudonocardia</taxon>
    </lineage>
</organism>
<dbReference type="InterPro" id="IPR008266">
    <property type="entry name" value="Tyr_kinase_AS"/>
</dbReference>